<feature type="region of interest" description="Disordered" evidence="1">
    <location>
        <begin position="1"/>
        <end position="22"/>
    </location>
</feature>
<proteinExistence type="predicted"/>
<name>A0A7R9ENL0_9NEOP</name>
<accession>A0A7R9ENL0</accession>
<evidence type="ECO:0000256" key="1">
    <source>
        <dbReference type="SAM" id="MobiDB-lite"/>
    </source>
</evidence>
<dbReference type="EMBL" id="OB807317">
    <property type="protein sequence ID" value="CAD7436038.1"/>
    <property type="molecule type" value="Genomic_DNA"/>
</dbReference>
<sequence length="61" mass="6988">MESVEKISPVSSSKARKKKRRLESVCISWTANISQMWACKKEFPMRSTVNETVPRLPPPIL</sequence>
<organism evidence="2">
    <name type="scientific">Timema monikensis</name>
    <dbReference type="NCBI Taxonomy" id="170555"/>
    <lineage>
        <taxon>Eukaryota</taxon>
        <taxon>Metazoa</taxon>
        <taxon>Ecdysozoa</taxon>
        <taxon>Arthropoda</taxon>
        <taxon>Hexapoda</taxon>
        <taxon>Insecta</taxon>
        <taxon>Pterygota</taxon>
        <taxon>Neoptera</taxon>
        <taxon>Polyneoptera</taxon>
        <taxon>Phasmatodea</taxon>
        <taxon>Timematodea</taxon>
        <taxon>Timematoidea</taxon>
        <taxon>Timematidae</taxon>
        <taxon>Timema</taxon>
    </lineage>
</organism>
<reference evidence="2" key="1">
    <citation type="submission" date="2020-11" db="EMBL/GenBank/DDBJ databases">
        <authorList>
            <person name="Tran Van P."/>
        </authorList>
    </citation>
    <scope>NUCLEOTIDE SEQUENCE</scope>
</reference>
<evidence type="ECO:0000313" key="2">
    <source>
        <dbReference type="EMBL" id="CAD7436038.1"/>
    </source>
</evidence>
<protein>
    <submittedName>
        <fullName evidence="2">Uncharacterized protein</fullName>
    </submittedName>
</protein>
<dbReference type="AlphaFoldDB" id="A0A7R9ENL0"/>
<gene>
    <name evidence="2" type="ORF">TMSB3V08_LOCUS12684</name>
</gene>